<reference evidence="1 2" key="1">
    <citation type="submission" date="2019-02" db="EMBL/GenBank/DDBJ databases">
        <title>Pedobacter sp. RP-1-13 sp. nov., isolated from Arctic soil.</title>
        <authorList>
            <person name="Dahal R.H."/>
        </authorList>
    </citation>
    <scope>NUCLEOTIDE SEQUENCE [LARGE SCALE GENOMIC DNA]</scope>
    <source>
        <strain evidence="1 2">RP-1-13</strain>
    </source>
</reference>
<evidence type="ECO:0000313" key="2">
    <source>
        <dbReference type="Proteomes" id="UP000292884"/>
    </source>
</evidence>
<comment type="caution">
    <text evidence="1">The sequence shown here is derived from an EMBL/GenBank/DDBJ whole genome shotgun (WGS) entry which is preliminary data.</text>
</comment>
<proteinExistence type="predicted"/>
<sequence length="80" mass="8791">MKSLPEPNVKTTLSPTLSVDVISKYFALPEVEISLKLQANPDFPVTDIDAELSFSLRLNQTLGALNETAKDLRTSYPVTP</sequence>
<dbReference type="AlphaFoldDB" id="A0A4R0N2R1"/>
<organism evidence="1 2">
    <name type="scientific">Pedobacter frigiditerrae</name>
    <dbReference type="NCBI Taxonomy" id="2530452"/>
    <lineage>
        <taxon>Bacteria</taxon>
        <taxon>Pseudomonadati</taxon>
        <taxon>Bacteroidota</taxon>
        <taxon>Sphingobacteriia</taxon>
        <taxon>Sphingobacteriales</taxon>
        <taxon>Sphingobacteriaceae</taxon>
        <taxon>Pedobacter</taxon>
    </lineage>
</organism>
<name>A0A4R0N2R1_9SPHI</name>
<dbReference type="EMBL" id="SJSK01000001">
    <property type="protein sequence ID" value="TCC94050.1"/>
    <property type="molecule type" value="Genomic_DNA"/>
</dbReference>
<keyword evidence="2" id="KW-1185">Reference proteome</keyword>
<dbReference type="RefSeq" id="WP_131551913.1">
    <property type="nucleotide sequence ID" value="NZ_SJSK01000001.1"/>
</dbReference>
<evidence type="ECO:0000313" key="1">
    <source>
        <dbReference type="EMBL" id="TCC94050.1"/>
    </source>
</evidence>
<gene>
    <name evidence="1" type="ORF">EZ428_04550</name>
</gene>
<protein>
    <submittedName>
        <fullName evidence="1">Uncharacterized protein</fullName>
    </submittedName>
</protein>
<dbReference type="Proteomes" id="UP000292884">
    <property type="component" value="Unassembled WGS sequence"/>
</dbReference>
<accession>A0A4R0N2R1</accession>